<protein>
    <submittedName>
        <fullName evidence="2">Uncharacterized protein</fullName>
    </submittedName>
</protein>
<proteinExistence type="predicted"/>
<keyword evidence="3" id="KW-1185">Reference proteome</keyword>
<evidence type="ECO:0000313" key="3">
    <source>
        <dbReference type="Proteomes" id="UP000199001"/>
    </source>
</evidence>
<dbReference type="Proteomes" id="UP000199001">
    <property type="component" value="Unassembled WGS sequence"/>
</dbReference>
<name>A0A1C6TQ10_9ACTN</name>
<reference evidence="3" key="1">
    <citation type="submission" date="2016-06" db="EMBL/GenBank/DDBJ databases">
        <authorList>
            <person name="Varghese N."/>
            <person name="Submissions Spin"/>
        </authorList>
    </citation>
    <scope>NUCLEOTIDE SEQUENCE [LARGE SCALE GENOMIC DNA]</scope>
    <source>
        <strain evidence="3">DSM 43903</strain>
    </source>
</reference>
<dbReference type="AlphaFoldDB" id="A0A1C6TQ10"/>
<evidence type="ECO:0000256" key="1">
    <source>
        <dbReference type="SAM" id="MobiDB-lite"/>
    </source>
</evidence>
<sequence length="56" mass="6578">MSRARYEQLQQDATRRRHAAEDQVLKAAGELRTEDDSITARIVRETAQDIRDHRSR</sequence>
<organism evidence="2 3">
    <name type="scientific">Micromonospora citrea</name>
    <dbReference type="NCBI Taxonomy" id="47855"/>
    <lineage>
        <taxon>Bacteria</taxon>
        <taxon>Bacillati</taxon>
        <taxon>Actinomycetota</taxon>
        <taxon>Actinomycetes</taxon>
        <taxon>Micromonosporales</taxon>
        <taxon>Micromonosporaceae</taxon>
        <taxon>Micromonospora</taxon>
    </lineage>
</organism>
<dbReference type="EMBL" id="FMHZ01000001">
    <property type="protein sequence ID" value="SCL43867.1"/>
    <property type="molecule type" value="Genomic_DNA"/>
</dbReference>
<dbReference type="STRING" id="47855.GA0070606_0059"/>
<dbReference type="RefSeq" id="WP_176737163.1">
    <property type="nucleotide sequence ID" value="NZ_FMHZ01000001.1"/>
</dbReference>
<evidence type="ECO:0000313" key="2">
    <source>
        <dbReference type="EMBL" id="SCL43867.1"/>
    </source>
</evidence>
<gene>
    <name evidence="2" type="ORF">GA0070606_0059</name>
</gene>
<accession>A0A1C6TQ10</accession>
<feature type="region of interest" description="Disordered" evidence="1">
    <location>
        <begin position="1"/>
        <end position="20"/>
    </location>
</feature>